<protein>
    <submittedName>
        <fullName evidence="3">NTP transferase domain-containing protein</fullName>
    </submittedName>
</protein>
<accession>A0A941I261</accession>
<organism evidence="3 4">
    <name type="scientific">Phycicoccus avicenniae</name>
    <dbReference type="NCBI Taxonomy" id="2828860"/>
    <lineage>
        <taxon>Bacteria</taxon>
        <taxon>Bacillati</taxon>
        <taxon>Actinomycetota</taxon>
        <taxon>Actinomycetes</taxon>
        <taxon>Micrococcales</taxon>
        <taxon>Intrasporangiaceae</taxon>
        <taxon>Phycicoccus</taxon>
    </lineage>
</organism>
<comment type="caution">
    <text evidence="3">The sequence shown here is derived from an EMBL/GenBank/DDBJ whole genome shotgun (WGS) entry which is preliminary data.</text>
</comment>
<keyword evidence="1 3" id="KW-0808">Transferase</keyword>
<proteinExistence type="predicted"/>
<keyword evidence="4" id="KW-1185">Reference proteome</keyword>
<evidence type="ECO:0000259" key="2">
    <source>
        <dbReference type="Pfam" id="PF12804"/>
    </source>
</evidence>
<feature type="domain" description="MobA-like NTP transferase" evidence="2">
    <location>
        <begin position="12"/>
        <end position="161"/>
    </location>
</feature>
<evidence type="ECO:0000313" key="3">
    <source>
        <dbReference type="EMBL" id="MBR7744709.1"/>
    </source>
</evidence>
<dbReference type="InterPro" id="IPR029044">
    <property type="entry name" value="Nucleotide-diphossugar_trans"/>
</dbReference>
<dbReference type="SUPFAM" id="SSF53448">
    <property type="entry name" value="Nucleotide-diphospho-sugar transferases"/>
    <property type="match status" value="1"/>
</dbReference>
<gene>
    <name evidence="3" type="ORF">KC207_15535</name>
</gene>
<dbReference type="PANTHER" id="PTHR19136:SF81">
    <property type="entry name" value="MOLYBDENUM COFACTOR GUANYLYLTRANSFERASE"/>
    <property type="match status" value="1"/>
</dbReference>
<dbReference type="RefSeq" id="WP_211604235.1">
    <property type="nucleotide sequence ID" value="NZ_JAGSNF010000023.1"/>
</dbReference>
<evidence type="ECO:0000313" key="4">
    <source>
        <dbReference type="Proteomes" id="UP000677016"/>
    </source>
</evidence>
<dbReference type="Proteomes" id="UP000677016">
    <property type="component" value="Unassembled WGS sequence"/>
</dbReference>
<sequence>MSTGTGTGTVTVVVLAGGRSTRFGADKLAASLGGGTVLDHLLQALPAHWSVVAVGGRRDTARPVTWARERPAGAGPLAAVLTGAGAAGTDLLAVVAGDMPHAAPALVDLVAALDGAAPDVAAVVAVDDEGVPNPLLAAYRTPALLAAAPEDPAGVPARRLLGLPHRRVAVTGRAGRDVDTPADLAALDDDA</sequence>
<reference evidence="3" key="1">
    <citation type="submission" date="2021-04" db="EMBL/GenBank/DDBJ databases">
        <title>Phycicoccus avicenniae sp. nov., a novel endophytic actinomycetes isolated from branch of Avicennia mariana.</title>
        <authorList>
            <person name="Tuo L."/>
        </authorList>
    </citation>
    <scope>NUCLEOTIDE SEQUENCE</scope>
    <source>
        <strain evidence="3">BSK3Z-2</strain>
    </source>
</reference>
<dbReference type="InterPro" id="IPR025877">
    <property type="entry name" value="MobA-like_NTP_Trfase"/>
</dbReference>
<dbReference type="AlphaFoldDB" id="A0A941I261"/>
<name>A0A941I261_9MICO</name>
<dbReference type="PANTHER" id="PTHR19136">
    <property type="entry name" value="MOLYBDENUM COFACTOR GUANYLYLTRANSFERASE"/>
    <property type="match status" value="1"/>
</dbReference>
<dbReference type="Gene3D" id="3.90.550.10">
    <property type="entry name" value="Spore Coat Polysaccharide Biosynthesis Protein SpsA, Chain A"/>
    <property type="match status" value="1"/>
</dbReference>
<evidence type="ECO:0000256" key="1">
    <source>
        <dbReference type="ARBA" id="ARBA00022679"/>
    </source>
</evidence>
<dbReference type="EMBL" id="JAGSNF010000023">
    <property type="protein sequence ID" value="MBR7744709.1"/>
    <property type="molecule type" value="Genomic_DNA"/>
</dbReference>
<dbReference type="GO" id="GO:0016779">
    <property type="term" value="F:nucleotidyltransferase activity"/>
    <property type="evidence" value="ECO:0007669"/>
    <property type="project" value="TreeGrafter"/>
</dbReference>
<dbReference type="Pfam" id="PF12804">
    <property type="entry name" value="NTP_transf_3"/>
    <property type="match status" value="1"/>
</dbReference>